<organism evidence="2 3">
    <name type="scientific">Symbiodinium natans</name>
    <dbReference type="NCBI Taxonomy" id="878477"/>
    <lineage>
        <taxon>Eukaryota</taxon>
        <taxon>Sar</taxon>
        <taxon>Alveolata</taxon>
        <taxon>Dinophyceae</taxon>
        <taxon>Suessiales</taxon>
        <taxon>Symbiodiniaceae</taxon>
        <taxon>Symbiodinium</taxon>
    </lineage>
</organism>
<dbReference type="OrthoDB" id="416179at2759"/>
<dbReference type="Pfam" id="PF01755">
    <property type="entry name" value="Glyco_transf_25"/>
    <property type="match status" value="1"/>
</dbReference>
<dbReference type="EMBL" id="CAJNDS010002160">
    <property type="protein sequence ID" value="CAE7356238.1"/>
    <property type="molecule type" value="Genomic_DNA"/>
</dbReference>
<sequence>MGGNIQKSKAFRIPAVDGKNLSLDSPITRRVIDADALARAKRARRLGLYSIVHDCENELVNFDDHLTPGAVACALSHHAALRKVASDPAADWGLILEDDVSLVVPDVDRSIATILEQLPDHWSAVFLGYHNKYGCPHRRAVNSSYTRSEEEEAEPEPVFEIHDHNWGLYAWMVKKEAAQTLVDELFPISSQVDYAISKFLITRFLGEQDSQESLYLVFG</sequence>
<dbReference type="InterPro" id="IPR002654">
    <property type="entry name" value="Glyco_trans_25"/>
</dbReference>
<comment type="caution">
    <text evidence="2">The sequence shown here is derived from an EMBL/GenBank/DDBJ whole genome shotgun (WGS) entry which is preliminary data.</text>
</comment>
<evidence type="ECO:0000259" key="1">
    <source>
        <dbReference type="Pfam" id="PF01755"/>
    </source>
</evidence>
<evidence type="ECO:0000313" key="3">
    <source>
        <dbReference type="Proteomes" id="UP000604046"/>
    </source>
</evidence>
<accession>A0A812PJR8</accession>
<dbReference type="Proteomes" id="UP000604046">
    <property type="component" value="Unassembled WGS sequence"/>
</dbReference>
<keyword evidence="3" id="KW-1185">Reference proteome</keyword>
<dbReference type="AlphaFoldDB" id="A0A812PJR8"/>
<evidence type="ECO:0000313" key="2">
    <source>
        <dbReference type="EMBL" id="CAE7356238.1"/>
    </source>
</evidence>
<name>A0A812PJR8_9DINO</name>
<reference evidence="2" key="1">
    <citation type="submission" date="2021-02" db="EMBL/GenBank/DDBJ databases">
        <authorList>
            <person name="Dougan E. K."/>
            <person name="Rhodes N."/>
            <person name="Thang M."/>
            <person name="Chan C."/>
        </authorList>
    </citation>
    <scope>NUCLEOTIDE SEQUENCE</scope>
</reference>
<gene>
    <name evidence="2" type="ORF">SNAT2548_LOCUS18962</name>
</gene>
<proteinExistence type="predicted"/>
<protein>
    <recommendedName>
        <fullName evidence="1">Glycosyl transferase family 25 domain-containing protein</fullName>
    </recommendedName>
</protein>
<feature type="domain" description="Glycosyl transferase family 25" evidence="1">
    <location>
        <begin position="63"/>
        <end position="195"/>
    </location>
</feature>